<dbReference type="Proteomes" id="UP001341281">
    <property type="component" value="Chromosome 01"/>
</dbReference>
<protein>
    <recommendedName>
        <fullName evidence="4">DDE Tnp4 domain-containing protein</fullName>
    </recommendedName>
</protein>
<evidence type="ECO:0008006" key="4">
    <source>
        <dbReference type="Google" id="ProtNLM"/>
    </source>
</evidence>
<dbReference type="AlphaFoldDB" id="A0AAQ3PKJ8"/>
<accession>A0AAQ3PKJ8</accession>
<evidence type="ECO:0000313" key="2">
    <source>
        <dbReference type="EMBL" id="WVZ50994.1"/>
    </source>
</evidence>
<dbReference type="PANTHER" id="PTHR22930">
    <property type="match status" value="1"/>
</dbReference>
<name>A0AAQ3PKJ8_PASNO</name>
<proteinExistence type="predicted"/>
<dbReference type="EMBL" id="CP144745">
    <property type="protein sequence ID" value="WVZ50994.1"/>
    <property type="molecule type" value="Genomic_DNA"/>
</dbReference>
<organism evidence="2 3">
    <name type="scientific">Paspalum notatum var. saurae</name>
    <dbReference type="NCBI Taxonomy" id="547442"/>
    <lineage>
        <taxon>Eukaryota</taxon>
        <taxon>Viridiplantae</taxon>
        <taxon>Streptophyta</taxon>
        <taxon>Embryophyta</taxon>
        <taxon>Tracheophyta</taxon>
        <taxon>Spermatophyta</taxon>
        <taxon>Magnoliopsida</taxon>
        <taxon>Liliopsida</taxon>
        <taxon>Poales</taxon>
        <taxon>Poaceae</taxon>
        <taxon>PACMAD clade</taxon>
        <taxon>Panicoideae</taxon>
        <taxon>Andropogonodae</taxon>
        <taxon>Paspaleae</taxon>
        <taxon>Paspalinae</taxon>
        <taxon>Paspalum</taxon>
    </lineage>
</organism>
<feature type="transmembrane region" description="Helical" evidence="1">
    <location>
        <begin position="69"/>
        <end position="89"/>
    </location>
</feature>
<evidence type="ECO:0000256" key="1">
    <source>
        <dbReference type="SAM" id="Phobius"/>
    </source>
</evidence>
<sequence>MAQHGKSFFYYYQYHFSLQSFLAESCRRLHGFVEFRLQMRSGGQHVVADLEVVLAWIAFQSRQSIDQRIKTILCAAAAYVVLSMMAMIIESRKKKRAARRLRITYAPMEERDRMRVDYLNTKIWKDDTTCIDMLRLNRACFSKSGETVSCDFNKVLHAVGELRGDLIRPPSLQTPTKIAGNHRWDPYFKDCVGAIDGTHIRASVPKDVQNSFRGRKSYPTQNVMAAVDFDLRFTYVLAVGKAQPMMLSFYEML</sequence>
<dbReference type="PANTHER" id="PTHR22930:SF259">
    <property type="entry name" value="OS08G0106900 PROTEIN"/>
    <property type="match status" value="1"/>
</dbReference>
<reference evidence="2 3" key="1">
    <citation type="submission" date="2024-02" db="EMBL/GenBank/DDBJ databases">
        <title>High-quality chromosome-scale genome assembly of Pensacola bahiagrass (Paspalum notatum Flugge var. saurae).</title>
        <authorList>
            <person name="Vega J.M."/>
            <person name="Podio M."/>
            <person name="Orjuela J."/>
            <person name="Siena L.A."/>
            <person name="Pessino S.C."/>
            <person name="Combes M.C."/>
            <person name="Mariac C."/>
            <person name="Albertini E."/>
            <person name="Pupilli F."/>
            <person name="Ortiz J.P.A."/>
            <person name="Leblanc O."/>
        </authorList>
    </citation>
    <scope>NUCLEOTIDE SEQUENCE [LARGE SCALE GENOMIC DNA]</scope>
    <source>
        <strain evidence="2">R1</strain>
        <tissue evidence="2">Leaf</tissue>
    </source>
</reference>
<gene>
    <name evidence="2" type="ORF">U9M48_002190</name>
</gene>
<keyword evidence="1" id="KW-0812">Transmembrane</keyword>
<keyword evidence="1" id="KW-0472">Membrane</keyword>
<keyword evidence="3" id="KW-1185">Reference proteome</keyword>
<keyword evidence="1" id="KW-1133">Transmembrane helix</keyword>
<evidence type="ECO:0000313" key="3">
    <source>
        <dbReference type="Proteomes" id="UP001341281"/>
    </source>
</evidence>
<dbReference type="InterPro" id="IPR045249">
    <property type="entry name" value="HARBI1-like"/>
</dbReference>